<evidence type="ECO:0000313" key="1">
    <source>
        <dbReference type="EMBL" id="MPM33370.1"/>
    </source>
</evidence>
<protein>
    <submittedName>
        <fullName evidence="1">Uncharacterized protein</fullName>
    </submittedName>
</protein>
<name>A0A644YXM1_9ZZZZ</name>
<dbReference type="EMBL" id="VSSQ01006639">
    <property type="protein sequence ID" value="MPM33370.1"/>
    <property type="molecule type" value="Genomic_DNA"/>
</dbReference>
<gene>
    <name evidence="1" type="ORF">SDC9_79944</name>
</gene>
<accession>A0A644YXM1</accession>
<proteinExistence type="predicted"/>
<reference evidence="1" key="1">
    <citation type="submission" date="2019-08" db="EMBL/GenBank/DDBJ databases">
        <authorList>
            <person name="Kucharzyk K."/>
            <person name="Murdoch R.W."/>
            <person name="Higgins S."/>
            <person name="Loffler F."/>
        </authorList>
    </citation>
    <scope>NUCLEOTIDE SEQUENCE</scope>
</reference>
<sequence>MNQPKQFKAAYGHRLQVMPLHHAADRAVNIQRFFDLGGRESLRFQLQRQFVFRVSALVVFLNEFIQREIDNLHAAGSFELFGVRFAGNQAGRLADCAKAHGGDFAFGTRNAQQHAEPFCDGYNRAVQNFSRLALLVEIAHNLHRRRKRVVSGRCEQDIRRFCGAVTRLKPHLGAARRDKENRQFLRCDLFQRAVFHVDSHRIAELL</sequence>
<dbReference type="AlphaFoldDB" id="A0A644YXM1"/>
<comment type="caution">
    <text evidence="1">The sequence shown here is derived from an EMBL/GenBank/DDBJ whole genome shotgun (WGS) entry which is preliminary data.</text>
</comment>
<organism evidence="1">
    <name type="scientific">bioreactor metagenome</name>
    <dbReference type="NCBI Taxonomy" id="1076179"/>
    <lineage>
        <taxon>unclassified sequences</taxon>
        <taxon>metagenomes</taxon>
        <taxon>ecological metagenomes</taxon>
    </lineage>
</organism>